<dbReference type="GO" id="GO:0042450">
    <property type="term" value="P:L-arginine biosynthetic process via ornithine"/>
    <property type="evidence" value="ECO:0007669"/>
    <property type="project" value="InterPro"/>
</dbReference>
<dbReference type="PRINTS" id="PR00145">
    <property type="entry name" value="ARGSUCLYASE"/>
</dbReference>
<dbReference type="FunFam" id="1.10.40.30:FF:000001">
    <property type="entry name" value="Argininosuccinate lyase"/>
    <property type="match status" value="1"/>
</dbReference>
<dbReference type="HAMAP" id="MF_00006">
    <property type="entry name" value="Arg_succ_lyase"/>
    <property type="match status" value="1"/>
</dbReference>
<dbReference type="EC" id="4.3.2.1" evidence="4"/>
<dbReference type="InterPro" id="IPR008948">
    <property type="entry name" value="L-Aspartase-like"/>
</dbReference>
<proteinExistence type="inferred from homology"/>
<evidence type="ECO:0000256" key="2">
    <source>
        <dbReference type="ARBA" id="ARBA00004941"/>
    </source>
</evidence>
<dbReference type="InterPro" id="IPR020557">
    <property type="entry name" value="Fumarate_lyase_CS"/>
</dbReference>
<dbReference type="SUPFAM" id="SSF48557">
    <property type="entry name" value="L-aspartase-like"/>
    <property type="match status" value="1"/>
</dbReference>
<dbReference type="InterPro" id="IPR029419">
    <property type="entry name" value="Arg_succ_lyase_C"/>
</dbReference>
<keyword evidence="6" id="KW-0028">Amino-acid biosynthesis</keyword>
<evidence type="ECO:0000313" key="12">
    <source>
        <dbReference type="Proteomes" id="UP000317650"/>
    </source>
</evidence>
<dbReference type="CDD" id="cd01359">
    <property type="entry name" value="Argininosuccinate_lyase"/>
    <property type="match status" value="1"/>
</dbReference>
<comment type="similarity">
    <text evidence="3">Belongs to the lyase 1 family. Argininosuccinate lyase subfamily.</text>
</comment>
<dbReference type="PRINTS" id="PR00149">
    <property type="entry name" value="FUMRATELYASE"/>
</dbReference>
<evidence type="ECO:0000256" key="8">
    <source>
        <dbReference type="ARBA" id="ARBA00032749"/>
    </source>
</evidence>
<evidence type="ECO:0000256" key="5">
    <source>
        <dbReference type="ARBA" id="ARBA00022571"/>
    </source>
</evidence>
<protein>
    <recommendedName>
        <fullName evidence="4">argininosuccinate lyase</fullName>
        <ecNumber evidence="4">4.3.2.1</ecNumber>
    </recommendedName>
    <alternativeName>
        <fullName evidence="8">Arginosuccinase</fullName>
    </alternativeName>
</protein>
<dbReference type="NCBIfam" id="TIGR00838">
    <property type="entry name" value="argH"/>
    <property type="match status" value="1"/>
</dbReference>
<dbReference type="FunFam" id="1.20.200.10:FF:000019">
    <property type="entry name" value="Argininosuccinate lyase chloroplastic"/>
    <property type="match status" value="1"/>
</dbReference>
<dbReference type="Pfam" id="PF14698">
    <property type="entry name" value="ASL_C2"/>
    <property type="match status" value="1"/>
</dbReference>
<dbReference type="STRING" id="52838.A0A4S8J1U8"/>
<keyword evidence="7" id="KW-0456">Lyase</keyword>
<comment type="catalytic activity">
    <reaction evidence="1">
        <text>2-(N(omega)-L-arginino)succinate = fumarate + L-arginine</text>
        <dbReference type="Rhea" id="RHEA:24020"/>
        <dbReference type="ChEBI" id="CHEBI:29806"/>
        <dbReference type="ChEBI" id="CHEBI:32682"/>
        <dbReference type="ChEBI" id="CHEBI:57472"/>
        <dbReference type="EC" id="4.3.2.1"/>
    </reaction>
</comment>
<keyword evidence="5" id="KW-0055">Arginine biosynthesis</keyword>
<evidence type="ECO:0000313" key="11">
    <source>
        <dbReference type="EMBL" id="THU55271.1"/>
    </source>
</evidence>
<evidence type="ECO:0000256" key="6">
    <source>
        <dbReference type="ARBA" id="ARBA00022605"/>
    </source>
</evidence>
<accession>A0A4S8J1U8</accession>
<organism evidence="11 12">
    <name type="scientific">Musa balbisiana</name>
    <name type="common">Banana</name>
    <dbReference type="NCBI Taxonomy" id="52838"/>
    <lineage>
        <taxon>Eukaryota</taxon>
        <taxon>Viridiplantae</taxon>
        <taxon>Streptophyta</taxon>
        <taxon>Embryophyta</taxon>
        <taxon>Tracheophyta</taxon>
        <taxon>Spermatophyta</taxon>
        <taxon>Magnoliopsida</taxon>
        <taxon>Liliopsida</taxon>
        <taxon>Zingiberales</taxon>
        <taxon>Musaceae</taxon>
        <taxon>Musa</taxon>
    </lineage>
</organism>
<comment type="pathway">
    <text evidence="2">Amino-acid biosynthesis; L-arginine biosynthesis; L-arginine from L-ornithine and carbamoyl phosphate: step 3/3.</text>
</comment>
<evidence type="ECO:0000256" key="4">
    <source>
        <dbReference type="ARBA" id="ARBA00012338"/>
    </source>
</evidence>
<dbReference type="PROSITE" id="PS00163">
    <property type="entry name" value="FUMARATE_LYASES"/>
    <property type="match status" value="1"/>
</dbReference>
<dbReference type="Gene3D" id="1.20.200.10">
    <property type="entry name" value="Fumarase/aspartase (Central domain)"/>
    <property type="match status" value="1"/>
</dbReference>
<evidence type="ECO:0000259" key="10">
    <source>
        <dbReference type="Pfam" id="PF14698"/>
    </source>
</evidence>
<feature type="domain" description="Fumarate lyase N-terminal" evidence="9">
    <location>
        <begin position="136"/>
        <end position="430"/>
    </location>
</feature>
<dbReference type="GO" id="GO:0005829">
    <property type="term" value="C:cytosol"/>
    <property type="evidence" value="ECO:0007669"/>
    <property type="project" value="TreeGrafter"/>
</dbReference>
<dbReference type="Gene3D" id="1.10.40.30">
    <property type="entry name" value="Fumarase/aspartase (C-terminal domain)"/>
    <property type="match status" value="1"/>
</dbReference>
<evidence type="ECO:0000256" key="3">
    <source>
        <dbReference type="ARBA" id="ARBA00010755"/>
    </source>
</evidence>
<dbReference type="Pfam" id="PF00206">
    <property type="entry name" value="Lyase_1"/>
    <property type="match status" value="1"/>
</dbReference>
<dbReference type="Gene3D" id="1.10.275.10">
    <property type="entry name" value="Fumarase/aspartase (N-terminal domain)"/>
    <property type="match status" value="1"/>
</dbReference>
<feature type="domain" description="Argininosuccinate lyase C-terminal" evidence="10">
    <location>
        <begin position="494"/>
        <end position="561"/>
    </location>
</feature>
<dbReference type="EMBL" id="PYDT01000007">
    <property type="protein sequence ID" value="THU55271.1"/>
    <property type="molecule type" value="Genomic_DNA"/>
</dbReference>
<dbReference type="PANTHER" id="PTHR43814">
    <property type="entry name" value="ARGININOSUCCINATE LYASE"/>
    <property type="match status" value="1"/>
</dbReference>
<keyword evidence="12" id="KW-1185">Reference proteome</keyword>
<name>A0A4S8J1U8_MUSBA</name>
<comment type="caution">
    <text evidence="11">The sequence shown here is derived from an EMBL/GenBank/DDBJ whole genome shotgun (WGS) entry which is preliminary data.</text>
</comment>
<dbReference type="PANTHER" id="PTHR43814:SF1">
    <property type="entry name" value="ARGININOSUCCINATE LYASE"/>
    <property type="match status" value="1"/>
</dbReference>
<evidence type="ECO:0000256" key="1">
    <source>
        <dbReference type="ARBA" id="ARBA00000985"/>
    </source>
</evidence>
<reference evidence="11 12" key="1">
    <citation type="journal article" date="2019" name="Nat. Plants">
        <title>Genome sequencing of Musa balbisiana reveals subgenome evolution and function divergence in polyploid bananas.</title>
        <authorList>
            <person name="Yao X."/>
        </authorList>
    </citation>
    <scope>NUCLEOTIDE SEQUENCE [LARGE SCALE GENOMIC DNA]</scope>
    <source>
        <strain evidence="12">cv. DH-PKW</strain>
        <tissue evidence="11">Leaves</tissue>
    </source>
</reference>
<dbReference type="GO" id="GO:0004056">
    <property type="term" value="F:argininosuccinate lyase activity"/>
    <property type="evidence" value="ECO:0007669"/>
    <property type="project" value="UniProtKB-EC"/>
</dbReference>
<dbReference type="InterPro" id="IPR000362">
    <property type="entry name" value="Fumarate_lyase_fam"/>
</dbReference>
<evidence type="ECO:0000259" key="9">
    <source>
        <dbReference type="Pfam" id="PF00206"/>
    </source>
</evidence>
<evidence type="ECO:0000256" key="7">
    <source>
        <dbReference type="ARBA" id="ARBA00023239"/>
    </source>
</evidence>
<dbReference type="FunFam" id="1.10.275.10:FF:000013">
    <property type="entry name" value="Argininosuccinate lyase"/>
    <property type="match status" value="1"/>
</dbReference>
<dbReference type="AlphaFoldDB" id="A0A4S8J1U8"/>
<gene>
    <name evidence="11" type="ORF">C4D60_Mb11t04810</name>
</gene>
<sequence length="590" mass="65557">MGAAAGLFHVYGRHTLHSRTLATSITYCSRWDGGMECGLSVASTSPSHFPARSNYLSDYLLRMNAMRALYHPVLPSFASSTRSPTPCHRRLPTFSAAPRRRADRWIPAAAPEAMASTQPWTAQEQEKAKEAKLWGGRFEDSVTDAVERFSESVSFDKALYKQDIMGSRAHARMLAHQGLMTVSDRDSILHGLDEIERRIEAGEFVWRMDREDVHMNIEAALTDIIGEPAKKLHTARSRNDQVVTDLRLWCREAIDKIVASIKQLQVALIKLGLNNEGLIVPGYTHLQRAQPVLLQHLLLSYVEQLERDVGRLVDCKDRMNFCPLGACALAGTGLPIDRFLTSDALGFTAPMRNSIDAVSDRDFVLEFLSANSIAAVHLSRLGEEWVLWASEEFGFLTPSDSVSTGSSIMPQKKNPDPMELVRGKSARVVGDLMTLLVLCKGLPQAYNRDLQEDKEPLFDSVKTVLGMLEVTTEFAQNITFNHARIQKVLPAGHLDATTLADYLVNKGLPFRTSHEIVGRCVALCVARNCQLSELPLDQLQGINSIFKEDVYDFLGVENSVNKFSSYGSTGSECVAEQLSFWISKLQIVDG</sequence>
<dbReference type="InterPro" id="IPR024083">
    <property type="entry name" value="Fumarase/histidase_N"/>
</dbReference>
<dbReference type="InterPro" id="IPR009049">
    <property type="entry name" value="Argininosuccinate_lyase"/>
</dbReference>
<dbReference type="Proteomes" id="UP000317650">
    <property type="component" value="Chromosome 11"/>
</dbReference>
<dbReference type="InterPro" id="IPR022761">
    <property type="entry name" value="Fumarate_lyase_N"/>
</dbReference>